<evidence type="ECO:0000256" key="1">
    <source>
        <dbReference type="ARBA" id="ARBA00001971"/>
    </source>
</evidence>
<keyword evidence="4 8" id="KW-0479">Metal-binding</keyword>
<dbReference type="Proteomes" id="UP000325395">
    <property type="component" value="Unassembled WGS sequence"/>
</dbReference>
<dbReference type="Pfam" id="PF00067">
    <property type="entry name" value="p450"/>
    <property type="match status" value="1"/>
</dbReference>
<gene>
    <name evidence="10" type="ORF">BDV36DRAFT_278998</name>
</gene>
<evidence type="ECO:0000256" key="6">
    <source>
        <dbReference type="ARBA" id="ARBA00023004"/>
    </source>
</evidence>
<dbReference type="PANTHER" id="PTHR24305:SF210">
    <property type="entry name" value="CYTOCHROME P450 MONOOXYGENASE ASQL-RELATED"/>
    <property type="match status" value="1"/>
</dbReference>
<name>A0ABQ6X2D2_9EURO</name>
<keyword evidence="5 8" id="KW-0560">Oxidoreductase</keyword>
<evidence type="ECO:0000256" key="5">
    <source>
        <dbReference type="ARBA" id="ARBA00023002"/>
    </source>
</evidence>
<evidence type="ECO:0000256" key="9">
    <source>
        <dbReference type="SAM" id="Phobius"/>
    </source>
</evidence>
<dbReference type="InterPro" id="IPR001128">
    <property type="entry name" value="Cyt_P450"/>
</dbReference>
<keyword evidence="3 8" id="KW-0349">Heme</keyword>
<evidence type="ECO:0000256" key="8">
    <source>
        <dbReference type="RuleBase" id="RU000461"/>
    </source>
</evidence>
<dbReference type="PROSITE" id="PS00086">
    <property type="entry name" value="CYTOCHROME_P450"/>
    <property type="match status" value="1"/>
</dbReference>
<comment type="cofactor">
    <cofactor evidence="1">
        <name>heme</name>
        <dbReference type="ChEBI" id="CHEBI:30413"/>
    </cofactor>
</comment>
<keyword evidence="11" id="KW-1185">Reference proteome</keyword>
<dbReference type="CDD" id="cd11058">
    <property type="entry name" value="CYP60B-like"/>
    <property type="match status" value="1"/>
</dbReference>
<dbReference type="PRINTS" id="PR00463">
    <property type="entry name" value="EP450I"/>
</dbReference>
<protein>
    <submittedName>
        <fullName evidence="10">Cytochrome P450</fullName>
    </submittedName>
</protein>
<evidence type="ECO:0000313" key="11">
    <source>
        <dbReference type="Proteomes" id="UP000325395"/>
    </source>
</evidence>
<feature type="transmembrane region" description="Helical" evidence="9">
    <location>
        <begin position="25"/>
        <end position="48"/>
    </location>
</feature>
<dbReference type="InterPro" id="IPR050121">
    <property type="entry name" value="Cytochrome_P450_monoxygenase"/>
</dbReference>
<proteinExistence type="inferred from homology"/>
<dbReference type="PRINTS" id="PR00385">
    <property type="entry name" value="P450"/>
</dbReference>
<dbReference type="EMBL" id="ML735688">
    <property type="protein sequence ID" value="KAE8423443.1"/>
    <property type="molecule type" value="Genomic_DNA"/>
</dbReference>
<sequence length="542" mass="61361">MDLYFLSRSSQSEALLESIAMVDRVVWLSLAVALIALYWANLVIYNIFFHPLSSFPGPFWARASFVRVHISKTAFNISPLTYGFPDHKLHGGRSLVHLFILTSLNPGHRIGDIVRISPNELSFASVESWKAIYQPKSAPLVKSEFYEIYGSGFNSLCIGSERNPQTHNRMRKSLAAAFSTKALLEQEDIIQGCVNDFIEGIQSQTNKSVDAVNMTKWFEMLAFDILGEMAFGESFHCIENSKEHSNFDRCPLIDILFQLTEHLYFITILDNLRRYPLIAAIGKNILPHLTVSVRNKHTNYSRRKVADRLQSPSSRADFMSHLIAKVEDEEMDMEELTAHASTLVIAGGETVATFLAAVTYHLLSTPHVYQKLRDGIRGRYNHLSEITSTTALQLPYLQAVISEGLRIYPPGSQGFPRNTPPQGIVVNGIYVPGNVEVYTSAWTVTHDARYFHDPYTFKPERWLDPNCTDNKEASQPFSLGPRGCLGRNFAIVEMSLILCNLHFQFDAELVNPAQEWESASQLHVMWWKPNLPVRFIPCARND</sequence>
<evidence type="ECO:0000256" key="3">
    <source>
        <dbReference type="ARBA" id="ARBA00022617"/>
    </source>
</evidence>
<dbReference type="InterPro" id="IPR002401">
    <property type="entry name" value="Cyt_P450_E_grp-I"/>
</dbReference>
<accession>A0ABQ6X2D2</accession>
<comment type="similarity">
    <text evidence="2 8">Belongs to the cytochrome P450 family.</text>
</comment>
<evidence type="ECO:0000256" key="2">
    <source>
        <dbReference type="ARBA" id="ARBA00010617"/>
    </source>
</evidence>
<keyword evidence="7 8" id="KW-0503">Monooxygenase</keyword>
<keyword evidence="6 8" id="KW-0408">Iron</keyword>
<dbReference type="PANTHER" id="PTHR24305">
    <property type="entry name" value="CYTOCHROME P450"/>
    <property type="match status" value="1"/>
</dbReference>
<dbReference type="InterPro" id="IPR036396">
    <property type="entry name" value="Cyt_P450_sf"/>
</dbReference>
<evidence type="ECO:0000256" key="4">
    <source>
        <dbReference type="ARBA" id="ARBA00022723"/>
    </source>
</evidence>
<keyword evidence="9" id="KW-0472">Membrane</keyword>
<dbReference type="Gene3D" id="1.10.630.10">
    <property type="entry name" value="Cytochrome P450"/>
    <property type="match status" value="1"/>
</dbReference>
<evidence type="ECO:0000256" key="7">
    <source>
        <dbReference type="ARBA" id="ARBA00023033"/>
    </source>
</evidence>
<keyword evidence="9" id="KW-0812">Transmembrane</keyword>
<keyword evidence="9" id="KW-1133">Transmembrane helix</keyword>
<dbReference type="SUPFAM" id="SSF48264">
    <property type="entry name" value="Cytochrome P450"/>
    <property type="match status" value="1"/>
</dbReference>
<organism evidence="10 11">
    <name type="scientific">Aspergillus pseudocaelatus</name>
    <dbReference type="NCBI Taxonomy" id="1825620"/>
    <lineage>
        <taxon>Eukaryota</taxon>
        <taxon>Fungi</taxon>
        <taxon>Dikarya</taxon>
        <taxon>Ascomycota</taxon>
        <taxon>Pezizomycotina</taxon>
        <taxon>Eurotiomycetes</taxon>
        <taxon>Eurotiomycetidae</taxon>
        <taxon>Eurotiales</taxon>
        <taxon>Aspergillaceae</taxon>
        <taxon>Aspergillus</taxon>
        <taxon>Aspergillus subgen. Circumdati</taxon>
    </lineage>
</organism>
<reference evidence="10 11" key="1">
    <citation type="submission" date="2019-04" db="EMBL/GenBank/DDBJ databases">
        <authorList>
            <consortium name="DOE Joint Genome Institute"/>
            <person name="Mondo S."/>
            <person name="Kjaerbolling I."/>
            <person name="Vesth T."/>
            <person name="Frisvad J.C."/>
            <person name="Nybo J.L."/>
            <person name="Theobald S."/>
            <person name="Kildgaard S."/>
            <person name="Isbrandt T."/>
            <person name="Kuo A."/>
            <person name="Sato A."/>
            <person name="Lyhne E.K."/>
            <person name="Kogle M.E."/>
            <person name="Wiebenga A."/>
            <person name="Kun R.S."/>
            <person name="Lubbers R.J."/>
            <person name="Makela M.R."/>
            <person name="Barry K."/>
            <person name="Chovatia M."/>
            <person name="Clum A."/>
            <person name="Daum C."/>
            <person name="Haridas S."/>
            <person name="He G."/>
            <person name="LaButti K."/>
            <person name="Lipzen A."/>
            <person name="Riley R."/>
            <person name="Salamov A."/>
            <person name="Simmons B.A."/>
            <person name="Magnuson J.K."/>
            <person name="Henrissat B."/>
            <person name="Mortensen U.H."/>
            <person name="Larsen T.O."/>
            <person name="Devries R.P."/>
            <person name="Grigoriev I.V."/>
            <person name="Machida M."/>
            <person name="Baker S.E."/>
            <person name="Andersen M.R."/>
            <person name="Cantor M.N."/>
            <person name="Hua S.X."/>
        </authorList>
    </citation>
    <scope>NUCLEOTIDE SEQUENCE [LARGE SCALE GENOMIC DNA]</scope>
    <source>
        <strain evidence="10 11">CBS 117616</strain>
    </source>
</reference>
<dbReference type="InterPro" id="IPR017972">
    <property type="entry name" value="Cyt_P450_CS"/>
</dbReference>
<evidence type="ECO:0000313" key="10">
    <source>
        <dbReference type="EMBL" id="KAE8423443.1"/>
    </source>
</evidence>